<evidence type="ECO:0000256" key="2">
    <source>
        <dbReference type="SAM" id="MobiDB-lite"/>
    </source>
</evidence>
<accession>A0A7J9N0T9</accession>
<proteinExistence type="predicted"/>
<keyword evidence="1" id="KW-0479">Metal-binding</keyword>
<dbReference type="SUPFAM" id="SSF57756">
    <property type="entry name" value="Retrovirus zinc finger-like domains"/>
    <property type="match status" value="1"/>
</dbReference>
<comment type="caution">
    <text evidence="4">The sequence shown here is derived from an EMBL/GenBank/DDBJ whole genome shotgun (WGS) entry which is preliminary data.</text>
</comment>
<evidence type="ECO:0000313" key="4">
    <source>
        <dbReference type="EMBL" id="MBA0876882.1"/>
    </source>
</evidence>
<protein>
    <recommendedName>
        <fullName evidence="3">CCHC-type domain-containing protein</fullName>
    </recommendedName>
</protein>
<evidence type="ECO:0000259" key="3">
    <source>
        <dbReference type="PROSITE" id="PS50158"/>
    </source>
</evidence>
<dbReference type="PANTHER" id="PTHR31286:SF173">
    <property type="entry name" value="DUF4283 DOMAIN-CONTAINING PROTEIN"/>
    <property type="match status" value="1"/>
</dbReference>
<dbReference type="PANTHER" id="PTHR31286">
    <property type="entry name" value="GLYCINE-RICH CELL WALL STRUCTURAL PROTEIN 1.8-LIKE"/>
    <property type="match status" value="1"/>
</dbReference>
<dbReference type="InterPro" id="IPR025836">
    <property type="entry name" value="Zn_knuckle_CX2CX4HX4C"/>
</dbReference>
<dbReference type="AlphaFoldDB" id="A0A7J9N0T9"/>
<feature type="domain" description="CCHC-type" evidence="3">
    <location>
        <begin position="268"/>
        <end position="282"/>
    </location>
</feature>
<keyword evidence="1" id="KW-0862">Zinc</keyword>
<dbReference type="PROSITE" id="PS50158">
    <property type="entry name" value="ZF_CCHC"/>
    <property type="match status" value="1"/>
</dbReference>
<sequence>MSSLCENSDFEKFIYEELIPKKVRFRGGDVDTNNNMMINSSPEKPISWKDMLIGQSSKETFNDLEGKDDLDILDGDIQKSFVNGVPSISFSDRIHKIIIQGMENTVILKLLGRSIGFSVLQNKLYNLWKPLAALHMMDIENGYFLVKFQNKLDCEKALSEGHWIIFGQYLMVQPWSLAFDPTQAYPSVVMAWIRFPGLPVYLYNHKIITEIGKTVGKVVKLDMNTDNRTRGRFARLAVYVDLEKPLVSYILINGQKQNVEYESLSTICFHCGRFGHVENSCPFKISESLNEKEKENGNFGPWMIVEKKLRRKFRENVNNSFNNQQSGKEGSRFRVLNDKDSHKEDDKGFLLDSRRYKDKSVSSLGNEDLTAGQARGVLGSSVPDLETQHLSTTDERASRSSTAAECKQSKESMELLAESISTFATPNLRVVNNGDSVVQIEGVNAPGQ</sequence>
<gene>
    <name evidence="4" type="ORF">Goshw_022427</name>
</gene>
<dbReference type="EMBL" id="JABFAF010266382">
    <property type="protein sequence ID" value="MBA0876882.1"/>
    <property type="molecule type" value="Genomic_DNA"/>
</dbReference>
<reference evidence="4 5" key="1">
    <citation type="journal article" date="2019" name="Genome Biol. Evol.">
        <title>Insights into the evolution of the New World diploid cottons (Gossypium, subgenus Houzingenia) based on genome sequencing.</title>
        <authorList>
            <person name="Grover C.E."/>
            <person name="Arick M.A. 2nd"/>
            <person name="Thrash A."/>
            <person name="Conover J.L."/>
            <person name="Sanders W.S."/>
            <person name="Peterson D.G."/>
            <person name="Frelichowski J.E."/>
            <person name="Scheffler J.A."/>
            <person name="Scheffler B.E."/>
            <person name="Wendel J.F."/>
        </authorList>
    </citation>
    <scope>NUCLEOTIDE SEQUENCE [LARGE SCALE GENOMIC DNA]</scope>
    <source>
        <strain evidence="4">1</strain>
        <tissue evidence="4">Leaf</tissue>
    </source>
</reference>
<dbReference type="InterPro" id="IPR040256">
    <property type="entry name" value="At4g02000-like"/>
</dbReference>
<feature type="region of interest" description="Disordered" evidence="2">
    <location>
        <begin position="318"/>
        <end position="346"/>
    </location>
</feature>
<dbReference type="Proteomes" id="UP000593576">
    <property type="component" value="Unassembled WGS sequence"/>
</dbReference>
<dbReference type="GO" id="GO:0008270">
    <property type="term" value="F:zinc ion binding"/>
    <property type="evidence" value="ECO:0007669"/>
    <property type="project" value="UniProtKB-KW"/>
</dbReference>
<keyword evidence="1" id="KW-0863">Zinc-finger</keyword>
<dbReference type="Pfam" id="PF14111">
    <property type="entry name" value="DUF4283"/>
    <property type="match status" value="1"/>
</dbReference>
<dbReference type="GO" id="GO:0003676">
    <property type="term" value="F:nucleic acid binding"/>
    <property type="evidence" value="ECO:0007669"/>
    <property type="project" value="InterPro"/>
</dbReference>
<dbReference type="OrthoDB" id="984865at2759"/>
<dbReference type="InterPro" id="IPR001878">
    <property type="entry name" value="Znf_CCHC"/>
</dbReference>
<dbReference type="Pfam" id="PF14392">
    <property type="entry name" value="zf-CCHC_4"/>
    <property type="match status" value="1"/>
</dbReference>
<dbReference type="InterPro" id="IPR036875">
    <property type="entry name" value="Znf_CCHC_sf"/>
</dbReference>
<name>A0A7J9N0T9_GOSSC</name>
<keyword evidence="5" id="KW-1185">Reference proteome</keyword>
<feature type="compositionally biased region" description="Basic and acidic residues" evidence="2">
    <location>
        <begin position="329"/>
        <end position="346"/>
    </location>
</feature>
<feature type="compositionally biased region" description="Polar residues" evidence="2">
    <location>
        <begin position="318"/>
        <end position="328"/>
    </location>
</feature>
<evidence type="ECO:0000256" key="1">
    <source>
        <dbReference type="PROSITE-ProRule" id="PRU00047"/>
    </source>
</evidence>
<evidence type="ECO:0000313" key="5">
    <source>
        <dbReference type="Proteomes" id="UP000593576"/>
    </source>
</evidence>
<feature type="region of interest" description="Disordered" evidence="2">
    <location>
        <begin position="361"/>
        <end position="411"/>
    </location>
</feature>
<organism evidence="4 5">
    <name type="scientific">Gossypium schwendimanii</name>
    <name type="common">Cotton</name>
    <dbReference type="NCBI Taxonomy" id="34291"/>
    <lineage>
        <taxon>Eukaryota</taxon>
        <taxon>Viridiplantae</taxon>
        <taxon>Streptophyta</taxon>
        <taxon>Embryophyta</taxon>
        <taxon>Tracheophyta</taxon>
        <taxon>Spermatophyta</taxon>
        <taxon>Magnoliopsida</taxon>
        <taxon>eudicotyledons</taxon>
        <taxon>Gunneridae</taxon>
        <taxon>Pentapetalae</taxon>
        <taxon>rosids</taxon>
        <taxon>malvids</taxon>
        <taxon>Malvales</taxon>
        <taxon>Malvaceae</taxon>
        <taxon>Malvoideae</taxon>
        <taxon>Gossypium</taxon>
    </lineage>
</organism>
<dbReference type="InterPro" id="IPR025558">
    <property type="entry name" value="DUF4283"/>
</dbReference>